<dbReference type="Proteomes" id="UP001237780">
    <property type="component" value="Unassembled WGS sequence"/>
</dbReference>
<dbReference type="PRINTS" id="PR00420">
    <property type="entry name" value="RNGMNOXGNASE"/>
</dbReference>
<feature type="domain" description="FAD-binding" evidence="5">
    <location>
        <begin position="19"/>
        <end position="356"/>
    </location>
</feature>
<reference evidence="6 7" key="1">
    <citation type="submission" date="2023-07" db="EMBL/GenBank/DDBJ databases">
        <title>Comparative genomics of wheat-associated soil bacteria to identify genetic determinants of phenazine resistance.</title>
        <authorList>
            <person name="Mouncey N."/>
        </authorList>
    </citation>
    <scope>NUCLEOTIDE SEQUENCE [LARGE SCALE GENOMIC DNA]</scope>
    <source>
        <strain evidence="6 7">W4I11</strain>
    </source>
</reference>
<dbReference type="SUPFAM" id="SSF51905">
    <property type="entry name" value="FAD/NAD(P)-binding domain"/>
    <property type="match status" value="1"/>
</dbReference>
<dbReference type="PANTHER" id="PTHR43004">
    <property type="entry name" value="TRK SYSTEM POTASSIUM UPTAKE PROTEIN"/>
    <property type="match status" value="1"/>
</dbReference>
<dbReference type="InterPro" id="IPR036188">
    <property type="entry name" value="FAD/NAD-bd_sf"/>
</dbReference>
<dbReference type="Pfam" id="PF01494">
    <property type="entry name" value="FAD_binding_3"/>
    <property type="match status" value="1"/>
</dbReference>
<dbReference type="PANTHER" id="PTHR43004:SF19">
    <property type="entry name" value="BINDING MONOOXYGENASE, PUTATIVE (JCVI)-RELATED"/>
    <property type="match status" value="1"/>
</dbReference>
<evidence type="ECO:0000256" key="3">
    <source>
        <dbReference type="ARBA" id="ARBA00022630"/>
    </source>
</evidence>
<dbReference type="Gene3D" id="3.30.70.2450">
    <property type="match status" value="1"/>
</dbReference>
<evidence type="ECO:0000259" key="5">
    <source>
        <dbReference type="Pfam" id="PF01494"/>
    </source>
</evidence>
<evidence type="ECO:0000256" key="2">
    <source>
        <dbReference type="ARBA" id="ARBA00007801"/>
    </source>
</evidence>
<dbReference type="InterPro" id="IPR036249">
    <property type="entry name" value="Thioredoxin-like_sf"/>
</dbReference>
<dbReference type="SUPFAM" id="SSF52833">
    <property type="entry name" value="Thioredoxin-like"/>
    <property type="match status" value="1"/>
</dbReference>
<dbReference type="Gene3D" id="3.40.30.120">
    <property type="match status" value="1"/>
</dbReference>
<comment type="caution">
    <text evidence="6">The sequence shown here is derived from an EMBL/GenBank/DDBJ whole genome shotgun (WGS) entry which is preliminary data.</text>
</comment>
<dbReference type="InterPro" id="IPR050641">
    <property type="entry name" value="RIFMO-like"/>
</dbReference>
<protein>
    <submittedName>
        <fullName evidence="6">2-polyprenyl-6-methoxyphenol hydroxylase-like FAD-dependent oxidoreductase</fullName>
    </submittedName>
</protein>
<name>A0ABU0S342_9HYPH</name>
<keyword evidence="7" id="KW-1185">Reference proteome</keyword>
<accession>A0ABU0S342</accession>
<organism evidence="6 7">
    <name type="scientific">Phyllobacterium ifriqiyense</name>
    <dbReference type="NCBI Taxonomy" id="314238"/>
    <lineage>
        <taxon>Bacteria</taxon>
        <taxon>Pseudomonadati</taxon>
        <taxon>Pseudomonadota</taxon>
        <taxon>Alphaproteobacteria</taxon>
        <taxon>Hyphomicrobiales</taxon>
        <taxon>Phyllobacteriaceae</taxon>
        <taxon>Phyllobacterium</taxon>
    </lineage>
</organism>
<sequence length="511" mass="55835">MICALYTLEVTMEDEYTLAVLICGAGAAGLTLAIELARRGVPFRLIEKTDQPFSGSRGKGIQPRTQEVFEDLGILDRVVAAGGTYPRMREYQNDGTYTDRDIAGQDDPTSAEPYHIALMIPQFQTERLMRERLVELGHQVEFGYELAGFEQDEHSVTARLIGPAGEEVVHSRYLIGADGGRSFVRDTLGIDFPGKTLGVRAMVADAALTGLDREVWHQFNNGNMERMLSICPLAGTDLFQIQAAMPRDGEADLSIEGIEAMILERTARNDVKLQSVAWASAYSMNARLADRYKIGRVLLVGDAAHIHPPTGGQGLNTSIQDAYNLGWKLAAVITGAPDRLLDSYESERRPVAESMLGLAAGLLEAAKRGEMRRGREVHQLDIGYPGSPLTLSTSGCVRALLAGDRAPDAPLRGAAGCSRRLFDLFTGPHWSLIGFETERDIIKGRKDLHIHRIGAGCELKDVDGHFRDAYELIPGEWVLVRPDGYVATIVTPDEASVLQAFFAEVGLTGIQ</sequence>
<proteinExistence type="inferred from homology"/>
<comment type="cofactor">
    <cofactor evidence="1">
        <name>FAD</name>
        <dbReference type="ChEBI" id="CHEBI:57692"/>
    </cofactor>
</comment>
<evidence type="ECO:0000256" key="1">
    <source>
        <dbReference type="ARBA" id="ARBA00001974"/>
    </source>
</evidence>
<evidence type="ECO:0000313" key="7">
    <source>
        <dbReference type="Proteomes" id="UP001237780"/>
    </source>
</evidence>
<dbReference type="Gene3D" id="3.50.50.60">
    <property type="entry name" value="FAD/NAD(P)-binding domain"/>
    <property type="match status" value="1"/>
</dbReference>
<dbReference type="EMBL" id="JAUSZT010000002">
    <property type="protein sequence ID" value="MDQ0995167.1"/>
    <property type="molecule type" value="Genomic_DNA"/>
</dbReference>
<keyword evidence="3" id="KW-0285">Flavoprotein</keyword>
<comment type="similarity">
    <text evidence="2">Belongs to the PheA/TfdB FAD monooxygenase family.</text>
</comment>
<keyword evidence="4" id="KW-0274">FAD</keyword>
<dbReference type="InterPro" id="IPR002938">
    <property type="entry name" value="FAD-bd"/>
</dbReference>
<dbReference type="NCBIfam" id="NF004832">
    <property type="entry name" value="PRK06184.1"/>
    <property type="match status" value="1"/>
</dbReference>
<evidence type="ECO:0000256" key="4">
    <source>
        <dbReference type="ARBA" id="ARBA00022827"/>
    </source>
</evidence>
<gene>
    <name evidence="6" type="ORF">QFZ34_000344</name>
</gene>
<evidence type="ECO:0000313" key="6">
    <source>
        <dbReference type="EMBL" id="MDQ0995167.1"/>
    </source>
</evidence>